<evidence type="ECO:0000256" key="6">
    <source>
        <dbReference type="ARBA" id="ARBA00023186"/>
    </source>
</evidence>
<evidence type="ECO:0000256" key="10">
    <source>
        <dbReference type="HAMAP-Rule" id="MF_01151"/>
    </source>
</evidence>
<dbReference type="Gene3D" id="3.90.20.20">
    <property type="match status" value="1"/>
</dbReference>
<dbReference type="AlphaFoldDB" id="A0A0C1EFB3"/>
<feature type="coiled-coil region" evidence="13">
    <location>
        <begin position="68"/>
        <end position="95"/>
    </location>
</feature>
<keyword evidence="5 10" id="KW-0346">Stress response</keyword>
<dbReference type="GO" id="GO:0000774">
    <property type="term" value="F:adenyl-nucleotide exchange factor activity"/>
    <property type="evidence" value="ECO:0007669"/>
    <property type="project" value="InterPro"/>
</dbReference>
<evidence type="ECO:0000256" key="14">
    <source>
        <dbReference type="SAM" id="MobiDB-lite"/>
    </source>
</evidence>
<dbReference type="SUPFAM" id="SSF51064">
    <property type="entry name" value="Head domain of nucleotide exchange factor GrpE"/>
    <property type="match status" value="1"/>
</dbReference>
<protein>
    <recommendedName>
        <fullName evidence="8 10">Protein GrpE</fullName>
    </recommendedName>
    <alternativeName>
        <fullName evidence="9 10">HSP-70 cofactor</fullName>
    </alternativeName>
</protein>
<dbReference type="OMA" id="PHRHQAI"/>
<evidence type="ECO:0000256" key="5">
    <source>
        <dbReference type="ARBA" id="ARBA00023016"/>
    </source>
</evidence>
<keyword evidence="6 10" id="KW-0143">Chaperone</keyword>
<dbReference type="PATRIC" id="fig|83552.4.peg.73"/>
<name>A0A0C1EFB3_9BACT</name>
<dbReference type="PRINTS" id="PR00773">
    <property type="entry name" value="GRPEPROTEIN"/>
</dbReference>
<dbReference type="GO" id="GO:0051082">
    <property type="term" value="F:unfolded protein binding"/>
    <property type="evidence" value="ECO:0007669"/>
    <property type="project" value="TreeGrafter"/>
</dbReference>
<reference evidence="15 16" key="1">
    <citation type="journal article" date="2014" name="Mol. Biol. Evol.">
        <title>Massive expansion of Ubiquitination-related gene families within the Chlamydiae.</title>
        <authorList>
            <person name="Domman D."/>
            <person name="Collingro A."/>
            <person name="Lagkouvardos I."/>
            <person name="Gehre L."/>
            <person name="Weinmaier T."/>
            <person name="Rattei T."/>
            <person name="Subtil A."/>
            <person name="Horn M."/>
        </authorList>
    </citation>
    <scope>NUCLEOTIDE SEQUENCE [LARGE SCALE GENOMIC DNA]</scope>
    <source>
        <strain evidence="15 16">OEW1</strain>
    </source>
</reference>
<evidence type="ECO:0000256" key="4">
    <source>
        <dbReference type="ARBA" id="ARBA00022490"/>
    </source>
</evidence>
<evidence type="ECO:0000313" key="16">
    <source>
        <dbReference type="Proteomes" id="UP000031307"/>
    </source>
</evidence>
<dbReference type="EMBL" id="JSAM01000009">
    <property type="protein sequence ID" value="KIA78723.1"/>
    <property type="molecule type" value="Genomic_DNA"/>
</dbReference>
<dbReference type="InterPro" id="IPR009012">
    <property type="entry name" value="GrpE_head"/>
</dbReference>
<dbReference type="PANTHER" id="PTHR21237">
    <property type="entry name" value="GRPE PROTEIN"/>
    <property type="match status" value="1"/>
</dbReference>
<evidence type="ECO:0000256" key="9">
    <source>
        <dbReference type="ARBA" id="ARBA00076414"/>
    </source>
</evidence>
<dbReference type="HAMAP" id="MF_01151">
    <property type="entry name" value="GrpE"/>
    <property type="match status" value="1"/>
</dbReference>
<comment type="subcellular location">
    <subcellularLocation>
        <location evidence="1 10">Cytoplasm</location>
    </subcellularLocation>
</comment>
<dbReference type="Proteomes" id="UP000031307">
    <property type="component" value="Unassembled WGS sequence"/>
</dbReference>
<accession>A0A0C1EFB3</accession>
<comment type="subunit">
    <text evidence="3 10">Homodimer.</text>
</comment>
<evidence type="ECO:0000256" key="7">
    <source>
        <dbReference type="ARBA" id="ARBA00053401"/>
    </source>
</evidence>
<organism evidence="15 16">
    <name type="scientific">Parachlamydia acanthamoebae</name>
    <dbReference type="NCBI Taxonomy" id="83552"/>
    <lineage>
        <taxon>Bacteria</taxon>
        <taxon>Pseudomonadati</taxon>
        <taxon>Chlamydiota</taxon>
        <taxon>Chlamydiia</taxon>
        <taxon>Parachlamydiales</taxon>
        <taxon>Parachlamydiaceae</taxon>
        <taxon>Parachlamydia</taxon>
    </lineage>
</organism>
<dbReference type="InterPro" id="IPR013805">
    <property type="entry name" value="GrpE_CC"/>
</dbReference>
<dbReference type="Gene3D" id="2.30.22.10">
    <property type="entry name" value="Head domain of nucleotide exchange factor GrpE"/>
    <property type="match status" value="1"/>
</dbReference>
<evidence type="ECO:0000313" key="15">
    <source>
        <dbReference type="EMBL" id="KIA78723.1"/>
    </source>
</evidence>
<dbReference type="CDD" id="cd00446">
    <property type="entry name" value="GrpE"/>
    <property type="match status" value="1"/>
</dbReference>
<dbReference type="GO" id="GO:0005737">
    <property type="term" value="C:cytoplasm"/>
    <property type="evidence" value="ECO:0007669"/>
    <property type="project" value="UniProtKB-SubCell"/>
</dbReference>
<keyword evidence="13" id="KW-0175">Coiled coil</keyword>
<comment type="function">
    <text evidence="7 10 11">Participates actively in the response to hyperosmotic and heat shock by preventing the aggregation of stress-denatured proteins, in association with DnaK and GrpE. It is the nucleotide exchange factor for DnaK and may function as a thermosensor. Unfolded proteins bind initially to DnaJ; upon interaction with the DnaJ-bound protein, DnaK hydrolyzes its bound ATP, resulting in the formation of a stable complex. GrpE releases ADP from DnaK; ATP binding to DnaK triggers the release of the substrate protein, thus completing the reaction cycle. Several rounds of ATP-dependent interactions between DnaJ, DnaK and GrpE are required for fully efficient folding.</text>
</comment>
<gene>
    <name evidence="10 15" type="primary">grpE</name>
    <name evidence="15" type="ORF">DB43_DO00160</name>
</gene>
<feature type="region of interest" description="Disordered" evidence="14">
    <location>
        <begin position="32"/>
        <end position="51"/>
    </location>
</feature>
<comment type="caution">
    <text evidence="15">The sequence shown here is derived from an EMBL/GenBank/DDBJ whole genome shotgun (WGS) entry which is preliminary data.</text>
</comment>
<dbReference type="GO" id="GO:0051087">
    <property type="term" value="F:protein-folding chaperone binding"/>
    <property type="evidence" value="ECO:0007669"/>
    <property type="project" value="InterPro"/>
</dbReference>
<dbReference type="PROSITE" id="PS01071">
    <property type="entry name" value="GRPE"/>
    <property type="match status" value="1"/>
</dbReference>
<proteinExistence type="inferred from homology"/>
<dbReference type="SUPFAM" id="SSF58014">
    <property type="entry name" value="Coiled-coil domain of nucleotide exchange factor GrpE"/>
    <property type="match status" value="1"/>
</dbReference>
<dbReference type="GO" id="GO:0006457">
    <property type="term" value="P:protein folding"/>
    <property type="evidence" value="ECO:0007669"/>
    <property type="project" value="InterPro"/>
</dbReference>
<sequence length="214" mass="24181">MAKADNKNHEKDEREMDNGNAECACSHECHADQGEANASPQKEEAEPKVISIDEKEIEALRRDAADNKDKYLRILAESDNQRKRLQKERQELIQYAIQNVIADFLNPIDHMENALKFKDQMSPEVKGWALGFEMILNQFKDVLANNGVIPMTSVGTPFDPHFHEAIEMVETNEFAPGTVVEENLKGYKMGDKVIRPARVKVAKAVNGQTSEQTE</sequence>
<keyword evidence="4 10" id="KW-0963">Cytoplasm</keyword>
<evidence type="ECO:0000256" key="12">
    <source>
        <dbReference type="RuleBase" id="RU004478"/>
    </source>
</evidence>
<evidence type="ECO:0000256" key="2">
    <source>
        <dbReference type="ARBA" id="ARBA00009054"/>
    </source>
</evidence>
<evidence type="ECO:0000256" key="8">
    <source>
        <dbReference type="ARBA" id="ARBA00072274"/>
    </source>
</evidence>
<comment type="similarity">
    <text evidence="2 10 12">Belongs to the GrpE family.</text>
</comment>
<dbReference type="GO" id="GO:0042803">
    <property type="term" value="F:protein homodimerization activity"/>
    <property type="evidence" value="ECO:0007669"/>
    <property type="project" value="InterPro"/>
</dbReference>
<evidence type="ECO:0000256" key="3">
    <source>
        <dbReference type="ARBA" id="ARBA00011738"/>
    </source>
</evidence>
<dbReference type="PANTHER" id="PTHR21237:SF23">
    <property type="entry name" value="GRPE PROTEIN HOMOLOG, MITOCHONDRIAL"/>
    <property type="match status" value="1"/>
</dbReference>
<feature type="compositionally biased region" description="Basic and acidic residues" evidence="14">
    <location>
        <begin position="41"/>
        <end position="51"/>
    </location>
</feature>
<evidence type="ECO:0000256" key="11">
    <source>
        <dbReference type="RuleBase" id="RU000639"/>
    </source>
</evidence>
<dbReference type="NCBIfam" id="NF010738">
    <property type="entry name" value="PRK14140.1"/>
    <property type="match status" value="1"/>
</dbReference>
<dbReference type="FunFam" id="2.30.22.10:FF:000001">
    <property type="entry name" value="Protein GrpE"/>
    <property type="match status" value="1"/>
</dbReference>
<dbReference type="Pfam" id="PF01025">
    <property type="entry name" value="GrpE"/>
    <property type="match status" value="1"/>
</dbReference>
<dbReference type="InterPro" id="IPR000740">
    <property type="entry name" value="GrpE"/>
</dbReference>
<evidence type="ECO:0000256" key="1">
    <source>
        <dbReference type="ARBA" id="ARBA00004496"/>
    </source>
</evidence>
<evidence type="ECO:0000256" key="13">
    <source>
        <dbReference type="SAM" id="Coils"/>
    </source>
</evidence>